<proteinExistence type="predicted"/>
<name>A0AAP0PF28_9MAGN</name>
<protein>
    <submittedName>
        <fullName evidence="1">Uncharacterized protein</fullName>
    </submittedName>
</protein>
<comment type="caution">
    <text evidence="1">The sequence shown here is derived from an EMBL/GenBank/DDBJ whole genome shotgun (WGS) entry which is preliminary data.</text>
</comment>
<dbReference type="Proteomes" id="UP001419268">
    <property type="component" value="Unassembled WGS sequence"/>
</dbReference>
<keyword evidence="2" id="KW-1185">Reference proteome</keyword>
<reference evidence="1 2" key="1">
    <citation type="submission" date="2024-01" db="EMBL/GenBank/DDBJ databases">
        <title>Genome assemblies of Stephania.</title>
        <authorList>
            <person name="Yang L."/>
        </authorList>
    </citation>
    <scope>NUCLEOTIDE SEQUENCE [LARGE SCALE GENOMIC DNA]</scope>
    <source>
        <strain evidence="1">JXDWG</strain>
        <tissue evidence="1">Leaf</tissue>
    </source>
</reference>
<dbReference type="AlphaFoldDB" id="A0AAP0PF28"/>
<accession>A0AAP0PF28</accession>
<gene>
    <name evidence="1" type="ORF">Scep_010300</name>
</gene>
<evidence type="ECO:0000313" key="1">
    <source>
        <dbReference type="EMBL" id="KAK9140619.1"/>
    </source>
</evidence>
<evidence type="ECO:0000313" key="2">
    <source>
        <dbReference type="Proteomes" id="UP001419268"/>
    </source>
</evidence>
<dbReference type="EMBL" id="JBBNAG010000004">
    <property type="protein sequence ID" value="KAK9140619.1"/>
    <property type="molecule type" value="Genomic_DNA"/>
</dbReference>
<organism evidence="1 2">
    <name type="scientific">Stephania cephalantha</name>
    <dbReference type="NCBI Taxonomy" id="152367"/>
    <lineage>
        <taxon>Eukaryota</taxon>
        <taxon>Viridiplantae</taxon>
        <taxon>Streptophyta</taxon>
        <taxon>Embryophyta</taxon>
        <taxon>Tracheophyta</taxon>
        <taxon>Spermatophyta</taxon>
        <taxon>Magnoliopsida</taxon>
        <taxon>Ranunculales</taxon>
        <taxon>Menispermaceae</taxon>
        <taxon>Menispermoideae</taxon>
        <taxon>Cissampelideae</taxon>
        <taxon>Stephania</taxon>
    </lineage>
</organism>
<sequence>MMERVRLTLGTVLAWLHLPEKELSVESAKRMINDVVKYLSGKGYVTTATVTITITSTGT</sequence>